<dbReference type="InterPro" id="IPR034660">
    <property type="entry name" value="DinB/YfiT-like"/>
</dbReference>
<dbReference type="Gene3D" id="1.20.120.450">
    <property type="entry name" value="dinb family like domain"/>
    <property type="match status" value="1"/>
</dbReference>
<dbReference type="AlphaFoldDB" id="A0A345SQZ3"/>
<keyword evidence="3" id="KW-0670">Pyruvate</keyword>
<organism evidence="3 4">
    <name type="scientific">Peterkaempfera bronchialis</name>
    <dbReference type="NCBI Taxonomy" id="2126346"/>
    <lineage>
        <taxon>Bacteria</taxon>
        <taxon>Bacillati</taxon>
        <taxon>Actinomycetota</taxon>
        <taxon>Actinomycetes</taxon>
        <taxon>Kitasatosporales</taxon>
        <taxon>Streptomycetaceae</taxon>
        <taxon>Peterkaempfera</taxon>
    </lineage>
</organism>
<keyword evidence="4" id="KW-1185">Reference proteome</keyword>
<name>A0A345SQZ3_9ACTN</name>
<dbReference type="NCBIfam" id="TIGR03083">
    <property type="entry name" value="maleylpyruvate isomerase family mycothiol-dependent enzyme"/>
    <property type="match status" value="1"/>
</dbReference>
<sequence>MNRPRRPKMAASPGSRGRQWTCSSASTPRRRASPMAQTYAEAARLPQTDRDQSAVLAEAEGRAALDVLEKLRDEDWRRPTDCVEWDVRTLLSHLVAQCEDNISLPTMLRREVAGRWRHPGKGSVDAHMAAQVADHADASGPALVAQFALLWPRAVVARRRRPGLMRRAKVDSGMPGAPRMSVGYLLDTIYNRDLWMHRIDLARATGQPVAVGDHDRQIVEEVVRDLALAWSEAPIGLELTGPAGGGWLIGSGEPAAVVRADAVAYMRALAGRDDGVQLELVSGAEPALAAARRARIVF</sequence>
<reference evidence="4" key="1">
    <citation type="submission" date="2018-07" db="EMBL/GenBank/DDBJ databases">
        <title>Streptacidiphilus bronchialis DSM 106435 chromosome.</title>
        <authorList>
            <person name="Batra D."/>
            <person name="Gulvik C.A."/>
        </authorList>
    </citation>
    <scope>NUCLEOTIDE SEQUENCE [LARGE SCALE GENOMIC DNA]</scope>
    <source>
        <strain evidence="4">DSM 106435</strain>
    </source>
</reference>
<evidence type="ECO:0000313" key="4">
    <source>
        <dbReference type="Proteomes" id="UP000249340"/>
    </source>
</evidence>
<dbReference type="KEGG" id="stri:C7M71_000300"/>
<dbReference type="SUPFAM" id="SSF109854">
    <property type="entry name" value="DinB/YfiT-like putative metalloenzymes"/>
    <property type="match status" value="1"/>
</dbReference>
<accession>A0A345SQZ3</accession>
<feature type="domain" description="Mycothiol-dependent maleylpyruvate isomerase metal-binding" evidence="2">
    <location>
        <begin position="58"/>
        <end position="202"/>
    </location>
</feature>
<keyword evidence="3" id="KW-0413">Isomerase</keyword>
<feature type="region of interest" description="Disordered" evidence="1">
    <location>
        <begin position="1"/>
        <end position="37"/>
    </location>
</feature>
<evidence type="ECO:0000313" key="3">
    <source>
        <dbReference type="EMBL" id="AXI76148.1"/>
    </source>
</evidence>
<dbReference type="Proteomes" id="UP000249340">
    <property type="component" value="Chromosome"/>
</dbReference>
<evidence type="ECO:0000259" key="2">
    <source>
        <dbReference type="Pfam" id="PF11716"/>
    </source>
</evidence>
<dbReference type="InterPro" id="IPR024344">
    <property type="entry name" value="MDMPI_metal-binding"/>
</dbReference>
<dbReference type="EMBL" id="CP031264">
    <property type="protein sequence ID" value="AXI76148.1"/>
    <property type="molecule type" value="Genomic_DNA"/>
</dbReference>
<dbReference type="OrthoDB" id="5185819at2"/>
<dbReference type="Pfam" id="PF11716">
    <property type="entry name" value="MDMPI_N"/>
    <property type="match status" value="1"/>
</dbReference>
<dbReference type="GO" id="GO:0046872">
    <property type="term" value="F:metal ion binding"/>
    <property type="evidence" value="ECO:0007669"/>
    <property type="project" value="InterPro"/>
</dbReference>
<dbReference type="InterPro" id="IPR017517">
    <property type="entry name" value="Maleyloyr_isom"/>
</dbReference>
<proteinExistence type="predicted"/>
<protein>
    <submittedName>
        <fullName evidence="3">Maleylpyruvate isomerase family mycothiol-dependent enzyme</fullName>
    </submittedName>
</protein>
<evidence type="ECO:0000256" key="1">
    <source>
        <dbReference type="SAM" id="MobiDB-lite"/>
    </source>
</evidence>
<gene>
    <name evidence="3" type="ORF">C7M71_000300</name>
</gene>
<dbReference type="GO" id="GO:0016853">
    <property type="term" value="F:isomerase activity"/>
    <property type="evidence" value="ECO:0007669"/>
    <property type="project" value="UniProtKB-KW"/>
</dbReference>